<feature type="domain" description="General stress protein 17M-like" evidence="1">
    <location>
        <begin position="8"/>
        <end position="104"/>
    </location>
</feature>
<dbReference type="Pfam" id="PF11181">
    <property type="entry name" value="YflT"/>
    <property type="match status" value="1"/>
</dbReference>
<reference evidence="3 5" key="2">
    <citation type="submission" date="2020-05" db="EMBL/GenBank/DDBJ databases">
        <title>FDA dAtabase for Regulatory Grade micrObial Sequences (FDA-ARGOS): Supporting development and validation of Infectious Disease Dx tests.</title>
        <authorList>
            <person name="Nelson B."/>
            <person name="Plummer A."/>
            <person name="Tallon L."/>
            <person name="Sadzewicz L."/>
            <person name="Zhao X."/>
            <person name="Vavikolanu K."/>
            <person name="Mehta A."/>
            <person name="Aluvathingal J."/>
            <person name="Nadendla S."/>
            <person name="Myers T."/>
            <person name="Yan Y."/>
            <person name="Sichtig H."/>
        </authorList>
    </citation>
    <scope>NUCLEOTIDE SEQUENCE [LARGE SCALE GENOMIC DNA]</scope>
    <source>
        <strain evidence="3 5">FDAARGOS_795</strain>
    </source>
</reference>
<sequence>MHKNERKPVVHEYENEQEVVMKVKELEMQGIHQDDIYVLTHEKHLTKKIADDTNTNTIGVKEQGLGTSIINFFSKKGDELRNQMEEMGLSKEEANLYEEKLDQGRILLLVTDETLTASDRQPQNYHSL</sequence>
<accession>A0A0B5NHN0</accession>
<dbReference type="EMBL" id="CP009335">
    <property type="protein sequence ID" value="AJG75865.1"/>
    <property type="molecule type" value="Genomic_DNA"/>
</dbReference>
<evidence type="ECO:0000313" key="4">
    <source>
        <dbReference type="Proteomes" id="UP000031876"/>
    </source>
</evidence>
<dbReference type="EMBL" id="CP053980">
    <property type="protein sequence ID" value="QKH27896.1"/>
    <property type="molecule type" value="Genomic_DNA"/>
</dbReference>
<evidence type="ECO:0000259" key="1">
    <source>
        <dbReference type="Pfam" id="PF11181"/>
    </source>
</evidence>
<reference evidence="2 4" key="1">
    <citation type="journal article" date="2015" name="Genome Announc.">
        <title>Complete genome sequences for 35 biothreat assay-relevant bacillus species.</title>
        <authorList>
            <person name="Johnson S.L."/>
            <person name="Daligault H.E."/>
            <person name="Davenport K.W."/>
            <person name="Jaissle J."/>
            <person name="Frey K.G."/>
            <person name="Ladner J.T."/>
            <person name="Broomall S.M."/>
            <person name="Bishop-Lilly K.A."/>
            <person name="Bruce D.C."/>
            <person name="Gibbons H.S."/>
            <person name="Coyne S.R."/>
            <person name="Lo C.C."/>
            <person name="Meincke L."/>
            <person name="Munk A.C."/>
            <person name="Koroleva G.I."/>
            <person name="Rosenzweig C.N."/>
            <person name="Palacios G.F."/>
            <person name="Redden C.L."/>
            <person name="Minogue T.D."/>
            <person name="Chain P.S."/>
        </authorList>
    </citation>
    <scope>NUCLEOTIDE SEQUENCE [LARGE SCALE GENOMIC DNA]</scope>
    <source>
        <strain evidence="2 4">HD1011</strain>
    </source>
</reference>
<dbReference type="Proteomes" id="UP000501107">
    <property type="component" value="Chromosome"/>
</dbReference>
<proteinExistence type="predicted"/>
<dbReference type="InterPro" id="IPR025889">
    <property type="entry name" value="GSP17M-like_dom"/>
</dbReference>
<dbReference type="AlphaFoldDB" id="A0A0B5NHN0"/>
<evidence type="ECO:0000313" key="5">
    <source>
        <dbReference type="Proteomes" id="UP000501107"/>
    </source>
</evidence>
<dbReference type="Proteomes" id="UP000031876">
    <property type="component" value="Chromosome"/>
</dbReference>
<dbReference type="KEGG" id="btw:BF38_4330"/>
<dbReference type="RefSeq" id="WP_000549433.1">
    <property type="nucleotide sequence ID" value="NZ_CP009335.1"/>
</dbReference>
<organism evidence="3 5">
    <name type="scientific">Bacillus thuringiensis</name>
    <dbReference type="NCBI Taxonomy" id="1428"/>
    <lineage>
        <taxon>Bacteria</taxon>
        <taxon>Bacillati</taxon>
        <taxon>Bacillota</taxon>
        <taxon>Bacilli</taxon>
        <taxon>Bacillales</taxon>
        <taxon>Bacillaceae</taxon>
        <taxon>Bacillus</taxon>
        <taxon>Bacillus cereus group</taxon>
    </lineage>
</organism>
<protein>
    <submittedName>
        <fullName evidence="2 3">General stress protein</fullName>
    </submittedName>
</protein>
<evidence type="ECO:0000313" key="3">
    <source>
        <dbReference type="EMBL" id="QKH27896.1"/>
    </source>
</evidence>
<name>A0A0B5NHN0_BACTU</name>
<gene>
    <name evidence="2" type="primary">yflT</name>
    <name evidence="2" type="ORF">BF38_4330</name>
    <name evidence="3" type="ORF">FOC89_29395</name>
</gene>
<evidence type="ECO:0000313" key="2">
    <source>
        <dbReference type="EMBL" id="AJG75865.1"/>
    </source>
</evidence>